<comment type="caution">
    <text evidence="6">The sequence shown here is derived from an EMBL/GenBank/DDBJ whole genome shotgun (WGS) entry which is preliminary data.</text>
</comment>
<evidence type="ECO:0000256" key="4">
    <source>
        <dbReference type="HAMAP-Rule" id="MF_00295"/>
    </source>
</evidence>
<comment type="function">
    <text evidence="4">Transfers an acetyl group from acetyl-CoA to L-serine, forming acetyl-L-serine.</text>
</comment>
<reference evidence="6 7" key="1">
    <citation type="journal article" date="2015" name="Genome Announc.">
        <title>Expanding the biotechnology potential of lactobacilli through comparative genomics of 213 strains and associated genera.</title>
        <authorList>
            <person name="Sun Z."/>
            <person name="Harris H.M."/>
            <person name="McCann A."/>
            <person name="Guo C."/>
            <person name="Argimon S."/>
            <person name="Zhang W."/>
            <person name="Yang X."/>
            <person name="Jeffery I.B."/>
            <person name="Cooney J.C."/>
            <person name="Kagawa T.F."/>
            <person name="Liu W."/>
            <person name="Song Y."/>
            <person name="Salvetti E."/>
            <person name="Wrobel A."/>
            <person name="Rasinkangas P."/>
            <person name="Parkhill J."/>
            <person name="Rea M.C."/>
            <person name="O'Sullivan O."/>
            <person name="Ritari J."/>
            <person name="Douillard F.P."/>
            <person name="Paul Ross R."/>
            <person name="Yang R."/>
            <person name="Briner A.E."/>
            <person name="Felis G.E."/>
            <person name="de Vos W.M."/>
            <person name="Barrangou R."/>
            <person name="Klaenhammer T.R."/>
            <person name="Caufield P.W."/>
            <person name="Cui Y."/>
            <person name="Zhang H."/>
            <person name="O'Toole P.W."/>
        </authorList>
    </citation>
    <scope>NUCLEOTIDE SEQUENCE [LARGE SCALE GENOMIC DNA]</scope>
    <source>
        <strain evidence="6 7">DSM 18793</strain>
    </source>
</reference>
<gene>
    <name evidence="6" type="ORF">FC21_GL000316</name>
</gene>
<feature type="site" description="Important for acyl-CoA specificity" evidence="4">
    <location>
        <position position="76"/>
    </location>
</feature>
<dbReference type="HAMAP" id="MF_00295">
    <property type="entry name" value="MetA_acyltransf"/>
    <property type="match status" value="1"/>
</dbReference>
<dbReference type="GO" id="GO:0006535">
    <property type="term" value="P:cysteine biosynthetic process from serine"/>
    <property type="evidence" value="ECO:0007669"/>
    <property type="project" value="UniProtKB-UniRule"/>
</dbReference>
<dbReference type="GO" id="GO:0008899">
    <property type="term" value="F:homoserine O-succinyltransferase activity"/>
    <property type="evidence" value="ECO:0007669"/>
    <property type="project" value="TreeGrafter"/>
</dbReference>
<dbReference type="GO" id="GO:0009001">
    <property type="term" value="F:serine O-acetyltransferase activity"/>
    <property type="evidence" value="ECO:0007669"/>
    <property type="project" value="UniProtKB-UniRule"/>
</dbReference>
<dbReference type="PIRSF" id="PIRSF000450">
    <property type="entry name" value="H_ser_succinyltr"/>
    <property type="match status" value="1"/>
</dbReference>
<dbReference type="Proteomes" id="UP000051084">
    <property type="component" value="Unassembled WGS sequence"/>
</dbReference>
<dbReference type="RefSeq" id="WP_056995280.1">
    <property type="nucleotide sequence ID" value="NZ_AZGC01000010.1"/>
</dbReference>
<evidence type="ECO:0000256" key="1">
    <source>
        <dbReference type="ARBA" id="ARBA00022605"/>
    </source>
</evidence>
<organism evidence="6 7">
    <name type="scientific">Limosilactobacillus equigenerosi DSM 18793 = JCM 14505</name>
    <dbReference type="NCBI Taxonomy" id="1423742"/>
    <lineage>
        <taxon>Bacteria</taxon>
        <taxon>Bacillati</taxon>
        <taxon>Bacillota</taxon>
        <taxon>Bacilli</taxon>
        <taxon>Lactobacillales</taxon>
        <taxon>Lactobacillaceae</taxon>
        <taxon>Limosilactobacillus</taxon>
    </lineage>
</organism>
<evidence type="ECO:0000256" key="5">
    <source>
        <dbReference type="PIRSR" id="PIRSR000450-1"/>
    </source>
</evidence>
<keyword evidence="2 4" id="KW-0808">Transferase</keyword>
<protein>
    <recommendedName>
        <fullName evidence="4">Serine O-acetyltransferase</fullName>
        <shortName evidence="4">SAT</shortName>
        <ecNumber evidence="4">2.3.1.30</ecNumber>
    </recommendedName>
</protein>
<dbReference type="EMBL" id="AZGC01000010">
    <property type="protein sequence ID" value="KRL96316.1"/>
    <property type="molecule type" value="Genomic_DNA"/>
</dbReference>
<feature type="site" description="Important for substrate specificity" evidence="4">
    <location>
        <position position="156"/>
    </location>
</feature>
<comment type="catalytic activity">
    <reaction evidence="4">
        <text>L-serine + acetyl-CoA = O-acetyl-L-serine + CoA</text>
        <dbReference type="Rhea" id="RHEA:24560"/>
        <dbReference type="ChEBI" id="CHEBI:33384"/>
        <dbReference type="ChEBI" id="CHEBI:57287"/>
        <dbReference type="ChEBI" id="CHEBI:57288"/>
        <dbReference type="ChEBI" id="CHEBI:58340"/>
        <dbReference type="EC" id="2.3.1.30"/>
    </reaction>
</comment>
<dbReference type="InterPro" id="IPR029062">
    <property type="entry name" value="Class_I_gatase-like"/>
</dbReference>
<proteinExistence type="inferred from homology"/>
<name>A0A0R1UT17_9LACO</name>
<comment type="subcellular location">
    <subcellularLocation>
        <location evidence="4">Cytoplasm</location>
    </subcellularLocation>
</comment>
<dbReference type="EC" id="2.3.1.30" evidence="4"/>
<keyword evidence="3 4" id="KW-0012">Acyltransferase</keyword>
<dbReference type="STRING" id="417373.GCA_001570685_00641"/>
<evidence type="ECO:0000313" key="6">
    <source>
        <dbReference type="EMBL" id="KRL96316.1"/>
    </source>
</evidence>
<dbReference type="AlphaFoldDB" id="A0A0R1UT17"/>
<dbReference type="Pfam" id="PF04204">
    <property type="entry name" value="HTS"/>
    <property type="match status" value="1"/>
</dbReference>
<feature type="binding site" evidence="4">
    <location>
        <position position="128"/>
    </location>
    <ligand>
        <name>substrate</name>
    </ligand>
</feature>
<dbReference type="Gene3D" id="3.40.50.880">
    <property type="match status" value="1"/>
</dbReference>
<feature type="binding site" evidence="4">
    <location>
        <position position="213"/>
    </location>
    <ligand>
        <name>substrate</name>
    </ligand>
</feature>
<dbReference type="PANTHER" id="PTHR20919:SF0">
    <property type="entry name" value="HOMOSERINE O-SUCCINYLTRANSFERASE"/>
    <property type="match status" value="1"/>
</dbReference>
<keyword evidence="1 4" id="KW-0028">Amino-acid biosynthesis</keyword>
<feature type="active site" evidence="4">
    <location>
        <position position="201"/>
    </location>
</feature>
<evidence type="ECO:0000256" key="2">
    <source>
        <dbReference type="ARBA" id="ARBA00022679"/>
    </source>
</evidence>
<evidence type="ECO:0000313" key="7">
    <source>
        <dbReference type="Proteomes" id="UP000051084"/>
    </source>
</evidence>
<keyword evidence="4" id="KW-0963">Cytoplasm</keyword>
<feature type="active site" description="Acyl-thioester intermediate" evidence="4 5">
    <location>
        <position position="107"/>
    </location>
</feature>
<keyword evidence="7" id="KW-1185">Reference proteome</keyword>
<dbReference type="UniPathway" id="UPA00136">
    <property type="reaction ID" value="UER00199"/>
</dbReference>
<dbReference type="PANTHER" id="PTHR20919">
    <property type="entry name" value="HOMOSERINE O-SUCCINYLTRANSFERASE"/>
    <property type="match status" value="1"/>
</dbReference>
<comment type="similarity">
    <text evidence="4">Belongs to the MetA family.</text>
</comment>
<dbReference type="GO" id="GO:0005737">
    <property type="term" value="C:cytoplasm"/>
    <property type="evidence" value="ECO:0007669"/>
    <property type="project" value="UniProtKB-SubCell"/>
</dbReference>
<comment type="caution">
    <text evidence="4">Lacks conserved residue(s) required for the propagation of feature annotation.</text>
</comment>
<feature type="active site" description="Proton acceptor" evidence="4">
    <location>
        <position position="199"/>
    </location>
</feature>
<accession>A0A0R1UT17</accession>
<dbReference type="SUPFAM" id="SSF52317">
    <property type="entry name" value="Class I glutamine amidotransferase-like"/>
    <property type="match status" value="1"/>
</dbReference>
<keyword evidence="4" id="KW-0198">Cysteine biosynthesis</keyword>
<dbReference type="InterPro" id="IPR033752">
    <property type="entry name" value="MetA_family"/>
</dbReference>
<evidence type="ECO:0000256" key="3">
    <source>
        <dbReference type="ARBA" id="ARBA00023315"/>
    </source>
</evidence>
<sequence length="260" mass="29709">MRIGIVNLMHDKVATQARFAQRLQQWQPAIELTYFYPVDHYRNRPVPASVAAISQPLDLATVATMDAVIVTGAPVERLDFEAVTYYQELTRLFDFLAQRHLPTLFVCWGAMAALHHFFGIEKLSLTHKYFGGYSQRIQQPTPLLADLPRHFIAPHARYAEVNHDQVNQVAALAVNATTTTDELFLLTQQDQPFSYLFAHLEYDGPALQQEFIREQAAWGGLPAQPVNYDLATGQPLFSWETTSQRFFKNWLTQVQITEEI</sequence>
<dbReference type="OrthoDB" id="9772423at2"/>
<comment type="pathway">
    <text evidence="4">Amino-acid biosynthesis; L-cysteine biosynthesis; L-cysteine from L-serine: step 1/2.</text>
</comment>
<dbReference type="PATRIC" id="fig|1423742.4.peg.330"/>